<evidence type="ECO:0000256" key="4">
    <source>
        <dbReference type="ARBA" id="ARBA00023163"/>
    </source>
</evidence>
<dbReference type="CDD" id="cd08430">
    <property type="entry name" value="PBP2_IlvY"/>
    <property type="match status" value="1"/>
</dbReference>
<reference evidence="6 7" key="1">
    <citation type="submission" date="2018-10" db="EMBL/GenBank/DDBJ databases">
        <title>Genomic Encyclopedia of Type Strains, Phase IV (KMG-IV): sequencing the most valuable type-strain genomes for metagenomic binning, comparative biology and taxonomic classification.</title>
        <authorList>
            <person name="Goeker M."/>
        </authorList>
    </citation>
    <scope>NUCLEOTIDE SEQUENCE [LARGE SCALE GENOMIC DNA]</scope>
    <source>
        <strain evidence="6 7">DSM 23800</strain>
    </source>
</reference>
<evidence type="ECO:0000256" key="3">
    <source>
        <dbReference type="ARBA" id="ARBA00023125"/>
    </source>
</evidence>
<keyword evidence="3" id="KW-0238">DNA-binding</keyword>
<organism evidence="6 7">
    <name type="scientific">Otariodibacter oris</name>
    <dbReference type="NCBI Taxonomy" id="1032623"/>
    <lineage>
        <taxon>Bacteria</taxon>
        <taxon>Pseudomonadati</taxon>
        <taxon>Pseudomonadota</taxon>
        <taxon>Gammaproteobacteria</taxon>
        <taxon>Pasteurellales</taxon>
        <taxon>Pasteurellaceae</taxon>
        <taxon>Otariodibacter</taxon>
    </lineage>
</organism>
<dbReference type="OrthoDB" id="9775392at2"/>
<evidence type="ECO:0000256" key="2">
    <source>
        <dbReference type="ARBA" id="ARBA00023015"/>
    </source>
</evidence>
<feature type="domain" description="HTH lysR-type" evidence="5">
    <location>
        <begin position="1"/>
        <end position="58"/>
    </location>
</feature>
<dbReference type="SUPFAM" id="SSF53850">
    <property type="entry name" value="Periplasmic binding protein-like II"/>
    <property type="match status" value="1"/>
</dbReference>
<dbReference type="InterPro" id="IPR000847">
    <property type="entry name" value="LysR_HTH_N"/>
</dbReference>
<dbReference type="PANTHER" id="PTHR30126:SF81">
    <property type="entry name" value="HTH-TYPE TRANSCRIPTIONAL REGULATOR ILVY"/>
    <property type="match status" value="1"/>
</dbReference>
<evidence type="ECO:0000256" key="1">
    <source>
        <dbReference type="ARBA" id="ARBA00009437"/>
    </source>
</evidence>
<dbReference type="SUPFAM" id="SSF46785">
    <property type="entry name" value="Winged helix' DNA-binding domain"/>
    <property type="match status" value="1"/>
</dbReference>
<keyword evidence="2" id="KW-0805">Transcription regulation</keyword>
<dbReference type="GO" id="GO:0000976">
    <property type="term" value="F:transcription cis-regulatory region binding"/>
    <property type="evidence" value="ECO:0007669"/>
    <property type="project" value="TreeGrafter"/>
</dbReference>
<dbReference type="Gene3D" id="1.10.10.10">
    <property type="entry name" value="Winged helix-like DNA-binding domain superfamily/Winged helix DNA-binding domain"/>
    <property type="match status" value="1"/>
</dbReference>
<gene>
    <name evidence="6" type="ORF">DES31_1004</name>
</gene>
<dbReference type="InterPro" id="IPR036390">
    <property type="entry name" value="WH_DNA-bd_sf"/>
</dbReference>
<comment type="similarity">
    <text evidence="1">Belongs to the LysR transcriptional regulatory family.</text>
</comment>
<dbReference type="AlphaFoldDB" id="A0A420XHA0"/>
<keyword evidence="4" id="KW-0804">Transcription</keyword>
<evidence type="ECO:0000259" key="5">
    <source>
        <dbReference type="PROSITE" id="PS50931"/>
    </source>
</evidence>
<dbReference type="Pfam" id="PF00126">
    <property type="entry name" value="HTH_1"/>
    <property type="match status" value="1"/>
</dbReference>
<dbReference type="InterPro" id="IPR036388">
    <property type="entry name" value="WH-like_DNA-bd_sf"/>
</dbReference>
<evidence type="ECO:0000313" key="6">
    <source>
        <dbReference type="EMBL" id="RKR72837.1"/>
    </source>
</evidence>
<comment type="caution">
    <text evidence="6">The sequence shown here is derived from an EMBL/GenBank/DDBJ whole genome shotgun (WGS) entry which is preliminary data.</text>
</comment>
<keyword evidence="7" id="KW-1185">Reference proteome</keyword>
<sequence>MNIQNLKLLLDITQTHSFLRTAEKNHMSASTLSRHIQRMEEEIGQPLLLRDNRQVTLTEAGKKFLTFAEQTWLSWQHIQQELSQKQNELEGELKLFCSVTAAYSHLPKILERFRQRYPKVEIKLSTGDPAKALHTVQSLKADLALAGKPEFLPPNIAFQSIDDMSLSLVVPRIACPATKLLQQSPIDWQSIPFILPVEGPARQRIDHWFKLQKIRKPQIYATVEGHEAILSMVAVGCGVAMLPDVVVKHSSVSNQVSYFLPDIAIKPFELGVCVQQRRLKEPIIQSFWRLLSDLN</sequence>
<proteinExistence type="inferred from homology"/>
<dbReference type="NCBIfam" id="NF008722">
    <property type="entry name" value="PRK11716.1"/>
    <property type="match status" value="1"/>
</dbReference>
<dbReference type="EMBL" id="RBJC01000005">
    <property type="protein sequence ID" value="RKR72837.1"/>
    <property type="molecule type" value="Genomic_DNA"/>
</dbReference>
<dbReference type="GO" id="GO:0003700">
    <property type="term" value="F:DNA-binding transcription factor activity"/>
    <property type="evidence" value="ECO:0007669"/>
    <property type="project" value="InterPro"/>
</dbReference>
<protein>
    <submittedName>
        <fullName evidence="6">LysR family positive regulator for ilvC</fullName>
    </submittedName>
</protein>
<dbReference type="FunFam" id="1.10.10.10:FF:000001">
    <property type="entry name" value="LysR family transcriptional regulator"/>
    <property type="match status" value="1"/>
</dbReference>
<dbReference type="PANTHER" id="PTHR30126">
    <property type="entry name" value="HTH-TYPE TRANSCRIPTIONAL REGULATOR"/>
    <property type="match status" value="1"/>
</dbReference>
<dbReference type="InterPro" id="IPR005119">
    <property type="entry name" value="LysR_subst-bd"/>
</dbReference>
<dbReference type="Proteomes" id="UP000280099">
    <property type="component" value="Unassembled WGS sequence"/>
</dbReference>
<evidence type="ECO:0000313" key="7">
    <source>
        <dbReference type="Proteomes" id="UP000280099"/>
    </source>
</evidence>
<dbReference type="RefSeq" id="WP_121122658.1">
    <property type="nucleotide sequence ID" value="NZ_CP016604.1"/>
</dbReference>
<dbReference type="InterPro" id="IPR037404">
    <property type="entry name" value="IlvY_PBP2"/>
</dbReference>
<dbReference type="PROSITE" id="PS50931">
    <property type="entry name" value="HTH_LYSR"/>
    <property type="match status" value="1"/>
</dbReference>
<name>A0A420XHA0_9PAST</name>
<accession>A0A420XHA0</accession>
<dbReference type="Pfam" id="PF03466">
    <property type="entry name" value="LysR_substrate"/>
    <property type="match status" value="1"/>
</dbReference>
<dbReference type="Gene3D" id="3.40.190.290">
    <property type="match status" value="1"/>
</dbReference>